<reference evidence="1" key="1">
    <citation type="submission" date="2005-08" db="EMBL/GenBank/DDBJ databases">
        <title>Complete sequence of a megaplasmid of Ralstonia eutropha JMP134.</title>
        <authorList>
            <person name="Copeland A."/>
            <person name="Lucas S."/>
            <person name="Lapidus A."/>
            <person name="Barry K."/>
            <person name="Detter J.C."/>
            <person name="Glavina T."/>
            <person name="Hammon N."/>
            <person name="Israni S."/>
            <person name="Pitluck S."/>
            <person name="Goltsman E."/>
            <person name="Martinez M."/>
            <person name="Vergez L."/>
            <person name="Larimer F."/>
            <person name="Land M."/>
            <person name="Lykidis A."/>
            <person name="Richardson P."/>
        </authorList>
    </citation>
    <scope>NUCLEOTIDE SEQUENCE [LARGE SCALE GENOMIC DNA]</scope>
    <source>
        <strain evidence="1">JMP134</strain>
        <plasmid evidence="1">megaplasmid</plasmid>
    </source>
</reference>
<dbReference type="OrthoDB" id="8972659at2"/>
<proteinExistence type="predicted"/>
<evidence type="ECO:0000313" key="1">
    <source>
        <dbReference type="EMBL" id="AAZ65262.1"/>
    </source>
</evidence>
<dbReference type="AlphaFoldDB" id="Q46NK2"/>
<organism evidence="1">
    <name type="scientific">Cupriavidus pinatubonensis (strain JMP 134 / LMG 1197)</name>
    <name type="common">Cupriavidus necator (strain JMP 134)</name>
    <dbReference type="NCBI Taxonomy" id="264198"/>
    <lineage>
        <taxon>Bacteria</taxon>
        <taxon>Pseudomonadati</taxon>
        <taxon>Pseudomonadota</taxon>
        <taxon>Betaproteobacteria</taxon>
        <taxon>Burkholderiales</taxon>
        <taxon>Burkholderiaceae</taxon>
        <taxon>Cupriavidus</taxon>
    </lineage>
</organism>
<name>Q46NK2_CUPPJ</name>
<dbReference type="HOGENOM" id="CLU_1822172_0_0_4"/>
<gene>
    <name evidence="1" type="ordered locus">Reut_C5921</name>
</gene>
<geneLocation type="plasmid" evidence="1">
    <name>megaplasmid</name>
</geneLocation>
<protein>
    <submittedName>
        <fullName evidence="1">Uncharacterized protein</fullName>
    </submittedName>
</protein>
<sequence length="141" mass="16009">MSRCMLLTKEMWLDRASRQDSVPPYLPWRVVAAAPVSPLLVLQLYPASLEPLELITTYVIGSFESLLEAWDTLLPQHHVGATVHLIRGGTTEGVREIWQYQGHDAAVRRFAFRNDRGELNPYWGDLPTLADKQCLAVIPER</sequence>
<dbReference type="EMBL" id="CP000092">
    <property type="protein sequence ID" value="AAZ65262.1"/>
    <property type="molecule type" value="Genomic_DNA"/>
</dbReference>
<accession>Q46NK2</accession>
<dbReference type="KEGG" id="reu:Reut_C5921"/>
<keyword evidence="1" id="KW-0614">Plasmid</keyword>